<dbReference type="Proteomes" id="UP000783686">
    <property type="component" value="Unassembled WGS sequence"/>
</dbReference>
<dbReference type="Proteomes" id="UP000614601">
    <property type="component" value="Unassembled WGS sequence"/>
</dbReference>
<evidence type="ECO:0000313" key="1">
    <source>
        <dbReference type="EMBL" id="CAD5218396.1"/>
    </source>
</evidence>
<comment type="caution">
    <text evidence="1">The sequence shown here is derived from an EMBL/GenBank/DDBJ whole genome shotgun (WGS) entry which is preliminary data.</text>
</comment>
<reference evidence="1" key="1">
    <citation type="submission" date="2020-09" db="EMBL/GenBank/DDBJ databases">
        <authorList>
            <person name="Kikuchi T."/>
        </authorList>
    </citation>
    <scope>NUCLEOTIDE SEQUENCE</scope>
    <source>
        <strain evidence="1">SH1</strain>
    </source>
</reference>
<sequence>MRLSWSNDGCSFEMGPRWITLISLVDSEEFEEAWNILILKAVDEPEASEKITLISSRILKPNNDGCSKKMGPGWITLLILDSEMTPHWSSQEERPRDD</sequence>
<accession>A0A811KRK2</accession>
<dbReference type="AlphaFoldDB" id="A0A811KRK2"/>
<name>A0A811KRK2_9BILA</name>
<proteinExistence type="predicted"/>
<organism evidence="1 2">
    <name type="scientific">Bursaphelenchus okinawaensis</name>
    <dbReference type="NCBI Taxonomy" id="465554"/>
    <lineage>
        <taxon>Eukaryota</taxon>
        <taxon>Metazoa</taxon>
        <taxon>Ecdysozoa</taxon>
        <taxon>Nematoda</taxon>
        <taxon>Chromadorea</taxon>
        <taxon>Rhabditida</taxon>
        <taxon>Tylenchina</taxon>
        <taxon>Tylenchomorpha</taxon>
        <taxon>Aphelenchoidea</taxon>
        <taxon>Aphelenchoididae</taxon>
        <taxon>Bursaphelenchus</taxon>
    </lineage>
</organism>
<evidence type="ECO:0000313" key="2">
    <source>
        <dbReference type="Proteomes" id="UP000614601"/>
    </source>
</evidence>
<protein>
    <submittedName>
        <fullName evidence="1">Uncharacterized protein</fullName>
    </submittedName>
</protein>
<gene>
    <name evidence="1" type="ORF">BOKJ2_LOCUS7606</name>
</gene>
<dbReference type="EMBL" id="CAJFCW020000004">
    <property type="protein sequence ID" value="CAG9110318.1"/>
    <property type="molecule type" value="Genomic_DNA"/>
</dbReference>
<keyword evidence="2" id="KW-1185">Reference proteome</keyword>
<dbReference type="EMBL" id="CAJFDH010000004">
    <property type="protein sequence ID" value="CAD5218396.1"/>
    <property type="molecule type" value="Genomic_DNA"/>
</dbReference>